<reference evidence="2 3" key="1">
    <citation type="journal article" date="2023" name="Plants (Basel)">
        <title>Bridging the Gap: Combining Genomics and Transcriptomics Approaches to Understand Stylosanthes scabra, an Orphan Legume from the Brazilian Caatinga.</title>
        <authorList>
            <person name="Ferreira-Neto J.R.C."/>
            <person name="da Silva M.D."/>
            <person name="Binneck E."/>
            <person name="de Melo N.F."/>
            <person name="da Silva R.H."/>
            <person name="de Melo A.L.T.M."/>
            <person name="Pandolfi V."/>
            <person name="Bustamante F.O."/>
            <person name="Brasileiro-Vidal A.C."/>
            <person name="Benko-Iseppon A.M."/>
        </authorList>
    </citation>
    <scope>NUCLEOTIDE SEQUENCE [LARGE SCALE GENOMIC DNA]</scope>
    <source>
        <tissue evidence="2">Leaves</tissue>
    </source>
</reference>
<protein>
    <submittedName>
        <fullName evidence="2">Uncharacterized protein</fullName>
    </submittedName>
</protein>
<feature type="non-terminal residue" evidence="2">
    <location>
        <position position="52"/>
    </location>
</feature>
<feature type="compositionally biased region" description="Pro residues" evidence="1">
    <location>
        <begin position="42"/>
        <end position="52"/>
    </location>
</feature>
<feature type="region of interest" description="Disordered" evidence="1">
    <location>
        <begin position="33"/>
        <end position="52"/>
    </location>
</feature>
<feature type="non-terminal residue" evidence="2">
    <location>
        <position position="1"/>
    </location>
</feature>
<sequence>RRLFQRLFKTAAASMPTVALAALHEPPWLAFSGGSNRRDTPTEPPPIACFAV</sequence>
<evidence type="ECO:0000256" key="1">
    <source>
        <dbReference type="SAM" id="MobiDB-lite"/>
    </source>
</evidence>
<comment type="caution">
    <text evidence="2">The sequence shown here is derived from an EMBL/GenBank/DDBJ whole genome shotgun (WGS) entry which is preliminary data.</text>
</comment>
<name>A0ABU6UPW4_9FABA</name>
<accession>A0ABU6UPW4</accession>
<proteinExistence type="predicted"/>
<evidence type="ECO:0000313" key="3">
    <source>
        <dbReference type="Proteomes" id="UP001341840"/>
    </source>
</evidence>
<organism evidence="2 3">
    <name type="scientific">Stylosanthes scabra</name>
    <dbReference type="NCBI Taxonomy" id="79078"/>
    <lineage>
        <taxon>Eukaryota</taxon>
        <taxon>Viridiplantae</taxon>
        <taxon>Streptophyta</taxon>
        <taxon>Embryophyta</taxon>
        <taxon>Tracheophyta</taxon>
        <taxon>Spermatophyta</taxon>
        <taxon>Magnoliopsida</taxon>
        <taxon>eudicotyledons</taxon>
        <taxon>Gunneridae</taxon>
        <taxon>Pentapetalae</taxon>
        <taxon>rosids</taxon>
        <taxon>fabids</taxon>
        <taxon>Fabales</taxon>
        <taxon>Fabaceae</taxon>
        <taxon>Papilionoideae</taxon>
        <taxon>50 kb inversion clade</taxon>
        <taxon>dalbergioids sensu lato</taxon>
        <taxon>Dalbergieae</taxon>
        <taxon>Pterocarpus clade</taxon>
        <taxon>Stylosanthes</taxon>
    </lineage>
</organism>
<dbReference type="EMBL" id="JASCZI010121942">
    <property type="protein sequence ID" value="MED6163365.1"/>
    <property type="molecule type" value="Genomic_DNA"/>
</dbReference>
<dbReference type="Proteomes" id="UP001341840">
    <property type="component" value="Unassembled WGS sequence"/>
</dbReference>
<keyword evidence="3" id="KW-1185">Reference proteome</keyword>
<gene>
    <name evidence="2" type="ORF">PIB30_079153</name>
</gene>
<evidence type="ECO:0000313" key="2">
    <source>
        <dbReference type="EMBL" id="MED6163365.1"/>
    </source>
</evidence>